<proteinExistence type="predicted"/>
<protein>
    <submittedName>
        <fullName evidence="2">UDP-Glc:alpha-D-GlcNAc-diphosphoundecaprenol beta-1,3-glucosyltransferase WfgD</fullName>
        <ecNumber evidence="2">2.4.1.305</ecNumber>
    </submittedName>
</protein>
<keyword evidence="2" id="KW-0328">Glycosyltransferase</keyword>
<dbReference type="SUPFAM" id="SSF53448">
    <property type="entry name" value="Nucleotide-diphospho-sugar transferases"/>
    <property type="match status" value="1"/>
</dbReference>
<dbReference type="OrthoDB" id="9772170at2"/>
<gene>
    <name evidence="2" type="primary">wfgD</name>
    <name evidence="2" type="ORF">Pan265_07590</name>
</gene>
<dbReference type="PANTHER" id="PTHR43685">
    <property type="entry name" value="GLYCOSYLTRANSFERASE"/>
    <property type="match status" value="1"/>
</dbReference>
<dbReference type="KEGG" id="mcad:Pan265_07590"/>
<dbReference type="InterPro" id="IPR050834">
    <property type="entry name" value="Glycosyltransf_2"/>
</dbReference>
<dbReference type="Pfam" id="PF00535">
    <property type="entry name" value="Glycos_transf_2"/>
    <property type="match status" value="1"/>
</dbReference>
<dbReference type="GO" id="GO:0016757">
    <property type="term" value="F:glycosyltransferase activity"/>
    <property type="evidence" value="ECO:0007669"/>
    <property type="project" value="UniProtKB-KW"/>
</dbReference>
<dbReference type="AlphaFoldDB" id="A0A518BVB6"/>
<reference evidence="2 3" key="1">
    <citation type="submission" date="2019-02" db="EMBL/GenBank/DDBJ databases">
        <title>Deep-cultivation of Planctomycetes and their phenomic and genomic characterization uncovers novel biology.</title>
        <authorList>
            <person name="Wiegand S."/>
            <person name="Jogler M."/>
            <person name="Boedeker C."/>
            <person name="Pinto D."/>
            <person name="Vollmers J."/>
            <person name="Rivas-Marin E."/>
            <person name="Kohn T."/>
            <person name="Peeters S.H."/>
            <person name="Heuer A."/>
            <person name="Rast P."/>
            <person name="Oberbeckmann S."/>
            <person name="Bunk B."/>
            <person name="Jeske O."/>
            <person name="Meyerdierks A."/>
            <person name="Storesund J.E."/>
            <person name="Kallscheuer N."/>
            <person name="Luecker S."/>
            <person name="Lage O.M."/>
            <person name="Pohl T."/>
            <person name="Merkel B.J."/>
            <person name="Hornburger P."/>
            <person name="Mueller R.-W."/>
            <person name="Bruemmer F."/>
            <person name="Labrenz M."/>
            <person name="Spormann A.M."/>
            <person name="Op den Camp H."/>
            <person name="Overmann J."/>
            <person name="Amann R."/>
            <person name="Jetten M.S.M."/>
            <person name="Mascher T."/>
            <person name="Medema M.H."/>
            <person name="Devos D.P."/>
            <person name="Kaster A.-K."/>
            <person name="Ovreas L."/>
            <person name="Rohde M."/>
            <person name="Galperin M.Y."/>
            <person name="Jogler C."/>
        </authorList>
    </citation>
    <scope>NUCLEOTIDE SEQUENCE [LARGE SCALE GENOMIC DNA]</scope>
    <source>
        <strain evidence="2 3">Pan265</strain>
    </source>
</reference>
<dbReference type="Gene3D" id="3.90.550.10">
    <property type="entry name" value="Spore Coat Polysaccharide Biosynthesis Protein SpsA, Chain A"/>
    <property type="match status" value="1"/>
</dbReference>
<evidence type="ECO:0000313" key="2">
    <source>
        <dbReference type="EMBL" id="QDU70916.1"/>
    </source>
</evidence>
<keyword evidence="3" id="KW-1185">Reference proteome</keyword>
<dbReference type="PANTHER" id="PTHR43685:SF2">
    <property type="entry name" value="GLYCOSYLTRANSFERASE 2-LIKE DOMAIN-CONTAINING PROTEIN"/>
    <property type="match status" value="1"/>
</dbReference>
<dbReference type="Proteomes" id="UP000320386">
    <property type="component" value="Chromosome"/>
</dbReference>
<keyword evidence="2" id="KW-0808">Transferase</keyword>
<dbReference type="CDD" id="cd00761">
    <property type="entry name" value="Glyco_tranf_GTA_type"/>
    <property type="match status" value="1"/>
</dbReference>
<organism evidence="2 3">
    <name type="scientific">Mucisphaera calidilacus</name>
    <dbReference type="NCBI Taxonomy" id="2527982"/>
    <lineage>
        <taxon>Bacteria</taxon>
        <taxon>Pseudomonadati</taxon>
        <taxon>Planctomycetota</taxon>
        <taxon>Phycisphaerae</taxon>
        <taxon>Phycisphaerales</taxon>
        <taxon>Phycisphaeraceae</taxon>
        <taxon>Mucisphaera</taxon>
    </lineage>
</organism>
<dbReference type="InterPro" id="IPR001173">
    <property type="entry name" value="Glyco_trans_2-like"/>
</dbReference>
<dbReference type="EMBL" id="CP036280">
    <property type="protein sequence ID" value="QDU70916.1"/>
    <property type="molecule type" value="Genomic_DNA"/>
</dbReference>
<dbReference type="InterPro" id="IPR029044">
    <property type="entry name" value="Nucleotide-diphossugar_trans"/>
</dbReference>
<evidence type="ECO:0000313" key="3">
    <source>
        <dbReference type="Proteomes" id="UP000320386"/>
    </source>
</evidence>
<feature type="domain" description="Glycosyltransferase 2-like" evidence="1">
    <location>
        <begin position="7"/>
        <end position="119"/>
    </location>
</feature>
<sequence>MPEFRFSVIMPCHNAERYVEQALKSAATQTLPPHQIIAVNDNSSDNSAQVIRQSGVDVTLLETSFKNAAAARNHGLERATGDWIAFLDADDYWYPHHLEEAAKRLEGSNDVGYTALDDYLFNDGSMLKTPNRWPITQATNGLTPDDYVRCWRKYFKFAMGPTVVRRDRFEAVGGFNVEQRRRHDFEMWLRVIHGHTWAYNPMPVTVYRCESVGSISRENVPEAEWYRLRALSLNVDRYNTEDYRQIIRGVARGAIATALTDGTPEERKKALSLGWPHLSVSQKLVFAAGALMPGVFGAINRRRRERALAQAAASEPRTNTP</sequence>
<accession>A0A518BVB6</accession>
<dbReference type="EC" id="2.4.1.305" evidence="2"/>
<dbReference type="RefSeq" id="WP_145445054.1">
    <property type="nucleotide sequence ID" value="NZ_CP036280.1"/>
</dbReference>
<name>A0A518BVB6_9BACT</name>
<evidence type="ECO:0000259" key="1">
    <source>
        <dbReference type="Pfam" id="PF00535"/>
    </source>
</evidence>